<organism evidence="2 3">
    <name type="scientific">Corymbia citriodora subsp. variegata</name>
    <dbReference type="NCBI Taxonomy" id="360336"/>
    <lineage>
        <taxon>Eukaryota</taxon>
        <taxon>Viridiplantae</taxon>
        <taxon>Streptophyta</taxon>
        <taxon>Embryophyta</taxon>
        <taxon>Tracheophyta</taxon>
        <taxon>Spermatophyta</taxon>
        <taxon>Magnoliopsida</taxon>
        <taxon>eudicotyledons</taxon>
        <taxon>Gunneridae</taxon>
        <taxon>Pentapetalae</taxon>
        <taxon>rosids</taxon>
        <taxon>malvids</taxon>
        <taxon>Myrtales</taxon>
        <taxon>Myrtaceae</taxon>
        <taxon>Myrtoideae</taxon>
        <taxon>Eucalypteae</taxon>
        <taxon>Corymbia</taxon>
    </lineage>
</organism>
<dbReference type="Gramene" id="rna-gnl|WGS:JABURB|Cocit.L3687.1">
    <property type="protein sequence ID" value="cds-KAF7846832.1"/>
    <property type="gene ID" value="gene-BT93_L3687"/>
</dbReference>
<gene>
    <name evidence="2" type="ORF">BT93_L3687</name>
</gene>
<dbReference type="AlphaFoldDB" id="A0A8T0CJ46"/>
<protein>
    <submittedName>
        <fullName evidence="2">Uncharacterized protein</fullName>
    </submittedName>
</protein>
<comment type="caution">
    <text evidence="2">The sequence shown here is derived from an EMBL/GenBank/DDBJ whole genome shotgun (WGS) entry which is preliminary data.</text>
</comment>
<accession>A0A8T0CJ46</accession>
<sequence>MLRIATCFGLDICRSTRTKVVHQHLPSRMTRGSAQRHTEPIQVRAQRTK</sequence>
<evidence type="ECO:0000313" key="3">
    <source>
        <dbReference type="Proteomes" id="UP000806378"/>
    </source>
</evidence>
<proteinExistence type="predicted"/>
<reference evidence="2" key="1">
    <citation type="submission" date="2020-05" db="EMBL/GenBank/DDBJ databases">
        <title>WGS assembly of Corymbia citriodora subspecies variegata.</title>
        <authorList>
            <person name="Barry K."/>
            <person name="Hundley H."/>
            <person name="Shu S."/>
            <person name="Jenkins J."/>
            <person name="Grimwood J."/>
            <person name="Baten A."/>
        </authorList>
    </citation>
    <scope>NUCLEOTIDE SEQUENCE</scope>
    <source>
        <strain evidence="2">CV2-018</strain>
    </source>
</reference>
<keyword evidence="3" id="KW-1185">Reference proteome</keyword>
<evidence type="ECO:0000256" key="1">
    <source>
        <dbReference type="SAM" id="MobiDB-lite"/>
    </source>
</evidence>
<evidence type="ECO:0000313" key="2">
    <source>
        <dbReference type="EMBL" id="KAF7846832.1"/>
    </source>
</evidence>
<feature type="region of interest" description="Disordered" evidence="1">
    <location>
        <begin position="24"/>
        <end position="49"/>
    </location>
</feature>
<dbReference type="EMBL" id="MU091744">
    <property type="protein sequence ID" value="KAF7846832.1"/>
    <property type="molecule type" value="Genomic_DNA"/>
</dbReference>
<name>A0A8T0CJ46_CORYI</name>
<dbReference type="Proteomes" id="UP000806378">
    <property type="component" value="Unassembled WGS sequence"/>
</dbReference>